<comment type="similarity">
    <text evidence="1">Belongs to the peptidase S12 family.</text>
</comment>
<gene>
    <name evidence="4" type="ORF">PG994_008192</name>
</gene>
<dbReference type="RefSeq" id="XP_066715088.1">
    <property type="nucleotide sequence ID" value="XM_066859601.1"/>
</dbReference>
<evidence type="ECO:0000259" key="3">
    <source>
        <dbReference type="Pfam" id="PF00144"/>
    </source>
</evidence>
<keyword evidence="5" id="KW-1185">Reference proteome</keyword>
<dbReference type="Proteomes" id="UP001480595">
    <property type="component" value="Unassembled WGS sequence"/>
</dbReference>
<dbReference type="PANTHER" id="PTHR46825">
    <property type="entry name" value="D-ALANYL-D-ALANINE-CARBOXYPEPTIDASE/ENDOPEPTIDASE AMPH"/>
    <property type="match status" value="1"/>
</dbReference>
<dbReference type="InterPro" id="IPR012338">
    <property type="entry name" value="Beta-lactam/transpept-like"/>
</dbReference>
<reference evidence="4 5" key="1">
    <citation type="submission" date="2023-01" db="EMBL/GenBank/DDBJ databases">
        <title>Analysis of 21 Apiospora genomes using comparative genomics revels a genus with tremendous synthesis potential of carbohydrate active enzymes and secondary metabolites.</title>
        <authorList>
            <person name="Sorensen T."/>
        </authorList>
    </citation>
    <scope>NUCLEOTIDE SEQUENCE [LARGE SCALE GENOMIC DNA]</scope>
    <source>
        <strain evidence="4 5">CBS 135458</strain>
    </source>
</reference>
<organism evidence="4 5">
    <name type="scientific">Apiospora phragmitis</name>
    <dbReference type="NCBI Taxonomy" id="2905665"/>
    <lineage>
        <taxon>Eukaryota</taxon>
        <taxon>Fungi</taxon>
        <taxon>Dikarya</taxon>
        <taxon>Ascomycota</taxon>
        <taxon>Pezizomycotina</taxon>
        <taxon>Sordariomycetes</taxon>
        <taxon>Xylariomycetidae</taxon>
        <taxon>Amphisphaeriales</taxon>
        <taxon>Apiosporaceae</taxon>
        <taxon>Apiospora</taxon>
    </lineage>
</organism>
<dbReference type="Gene3D" id="3.40.710.10">
    <property type="entry name" value="DD-peptidase/beta-lactamase superfamily"/>
    <property type="match status" value="1"/>
</dbReference>
<feature type="region of interest" description="Disordered" evidence="2">
    <location>
        <begin position="149"/>
        <end position="172"/>
    </location>
</feature>
<evidence type="ECO:0000313" key="4">
    <source>
        <dbReference type="EMBL" id="KAK8061826.1"/>
    </source>
</evidence>
<feature type="non-terminal residue" evidence="4">
    <location>
        <position position="1"/>
    </location>
</feature>
<dbReference type="PANTHER" id="PTHR46825:SF9">
    <property type="entry name" value="BETA-LACTAMASE-RELATED DOMAIN-CONTAINING PROTEIN"/>
    <property type="match status" value="1"/>
</dbReference>
<protein>
    <submittedName>
        <fullName evidence="4">Penicillin-binding protein</fullName>
    </submittedName>
</protein>
<dbReference type="InterPro" id="IPR050491">
    <property type="entry name" value="AmpC-like"/>
</dbReference>
<proteinExistence type="inferred from homology"/>
<evidence type="ECO:0000256" key="2">
    <source>
        <dbReference type="SAM" id="MobiDB-lite"/>
    </source>
</evidence>
<sequence>RQSTIAKVNWTPISQLLRDDFVLSDDWATAHVTLEDAASHRTGYPRHDLAFAPSSRDQVWRLRHLPLAAEPRQRFQYNNHMFTTLGYLVETLAGGRPAAWLGAFFRERLWAPMGMDETFLNRGDPRFREESGSSHLVLVDGYYWRRNRGSSGNGKGDDDDGGEEGDVRACPLTEDDGAGAVISNVLNYAKYLRVMMHEEGPISAAGRRELKTPRSFFDEQGPPFTGPVTYALGWMHGVFEGVETWHHTGTVNEFVTAMMMMPAREMRIVVMCNAASEAKSLVWYRVMYDLLGVEEGRRFDFEEKEGRKLVNGGRKRLYPHAPSPPLLPSAALDKHAGRYYDPGYGGFIVDLVCDGDDDGGDGGGSWRPQIPESEAEVSPQAA</sequence>
<feature type="domain" description="Beta-lactamase-related" evidence="3">
    <location>
        <begin position="28"/>
        <end position="278"/>
    </location>
</feature>
<dbReference type="EMBL" id="JAQQWL010000008">
    <property type="protein sequence ID" value="KAK8061826.1"/>
    <property type="molecule type" value="Genomic_DNA"/>
</dbReference>
<evidence type="ECO:0000313" key="5">
    <source>
        <dbReference type="Proteomes" id="UP001480595"/>
    </source>
</evidence>
<accession>A0ABR1USB5</accession>
<dbReference type="InterPro" id="IPR001466">
    <property type="entry name" value="Beta-lactam-related"/>
</dbReference>
<name>A0ABR1USB5_9PEZI</name>
<comment type="caution">
    <text evidence="4">The sequence shown here is derived from an EMBL/GenBank/DDBJ whole genome shotgun (WGS) entry which is preliminary data.</text>
</comment>
<feature type="region of interest" description="Disordered" evidence="2">
    <location>
        <begin position="355"/>
        <end position="382"/>
    </location>
</feature>
<evidence type="ECO:0000256" key="1">
    <source>
        <dbReference type="ARBA" id="ARBA00038215"/>
    </source>
</evidence>
<dbReference type="SUPFAM" id="SSF56601">
    <property type="entry name" value="beta-lactamase/transpeptidase-like"/>
    <property type="match status" value="1"/>
</dbReference>
<dbReference type="GeneID" id="92092664"/>
<dbReference type="Pfam" id="PF00144">
    <property type="entry name" value="Beta-lactamase"/>
    <property type="match status" value="1"/>
</dbReference>